<evidence type="ECO:0000256" key="2">
    <source>
        <dbReference type="ARBA" id="ARBA00022747"/>
    </source>
</evidence>
<accession>A0ABV1IQE6</accession>
<name>A0ABV1IQE6_9FIRM</name>
<comment type="caution">
    <text evidence="5">The sequence shown here is derived from an EMBL/GenBank/DDBJ whole genome shotgun (WGS) entry which is preliminary data.</text>
</comment>
<evidence type="ECO:0000313" key="5">
    <source>
        <dbReference type="EMBL" id="MEQ2689039.1"/>
    </source>
</evidence>
<dbReference type="PANTHER" id="PTHR30408:SF13">
    <property type="entry name" value="TYPE I RESTRICTION ENZYME HINDI SPECIFICITY SUBUNIT"/>
    <property type="match status" value="1"/>
</dbReference>
<dbReference type="GO" id="GO:0016787">
    <property type="term" value="F:hydrolase activity"/>
    <property type="evidence" value="ECO:0007669"/>
    <property type="project" value="UniProtKB-KW"/>
</dbReference>
<dbReference type="SUPFAM" id="SSF116734">
    <property type="entry name" value="DNA methylase specificity domain"/>
    <property type="match status" value="2"/>
</dbReference>
<gene>
    <name evidence="5" type="ORF">AAAU72_12810</name>
</gene>
<dbReference type="GO" id="GO:0004519">
    <property type="term" value="F:endonuclease activity"/>
    <property type="evidence" value="ECO:0007669"/>
    <property type="project" value="UniProtKB-KW"/>
</dbReference>
<dbReference type="PANTHER" id="PTHR30408">
    <property type="entry name" value="TYPE-1 RESTRICTION ENZYME ECOKI SPECIFICITY PROTEIN"/>
    <property type="match status" value="1"/>
</dbReference>
<comment type="similarity">
    <text evidence="1">Belongs to the type-I restriction system S methylase family.</text>
</comment>
<feature type="domain" description="Type I restriction modification DNA specificity" evidence="4">
    <location>
        <begin position="3"/>
        <end position="178"/>
    </location>
</feature>
<dbReference type="InterPro" id="IPR052021">
    <property type="entry name" value="Type-I_RS_S_subunit"/>
</dbReference>
<evidence type="ECO:0000259" key="4">
    <source>
        <dbReference type="Pfam" id="PF01420"/>
    </source>
</evidence>
<keyword evidence="6" id="KW-1185">Reference proteome</keyword>
<dbReference type="Pfam" id="PF01420">
    <property type="entry name" value="Methylase_S"/>
    <property type="match status" value="2"/>
</dbReference>
<keyword evidence="5" id="KW-0378">Hydrolase</keyword>
<dbReference type="Gene3D" id="3.90.220.20">
    <property type="entry name" value="DNA methylase specificity domains"/>
    <property type="match status" value="2"/>
</dbReference>
<evidence type="ECO:0000256" key="3">
    <source>
        <dbReference type="ARBA" id="ARBA00023125"/>
    </source>
</evidence>
<keyword evidence="5" id="KW-0540">Nuclease</keyword>
<dbReference type="Proteomes" id="UP001439984">
    <property type="component" value="Unassembled WGS sequence"/>
</dbReference>
<dbReference type="InterPro" id="IPR044946">
    <property type="entry name" value="Restrct_endonuc_typeI_TRD_sf"/>
</dbReference>
<evidence type="ECO:0000313" key="6">
    <source>
        <dbReference type="Proteomes" id="UP001439984"/>
    </source>
</evidence>
<organism evidence="5 6">
    <name type="scientific">Faecalibacterium longum</name>
    <dbReference type="NCBI Taxonomy" id="1851428"/>
    <lineage>
        <taxon>Bacteria</taxon>
        <taxon>Bacillati</taxon>
        <taxon>Bacillota</taxon>
        <taxon>Clostridia</taxon>
        <taxon>Eubacteriales</taxon>
        <taxon>Oscillospiraceae</taxon>
        <taxon>Faecalibacterium</taxon>
    </lineage>
</organism>
<dbReference type="CDD" id="cd17249">
    <property type="entry name" value="RMtype1_S_EcoR124I-TRD2-CR2_like"/>
    <property type="match status" value="1"/>
</dbReference>
<keyword evidence="5" id="KW-0255">Endonuclease</keyword>
<keyword evidence="2" id="KW-0680">Restriction system</keyword>
<feature type="domain" description="Type I restriction modification DNA specificity" evidence="4">
    <location>
        <begin position="199"/>
        <end position="361"/>
    </location>
</feature>
<sequence>MKSEWTYRPLGELVSFASGGTPSKKRDDYWGGTIPWISAKTLKTENIDTSDLFITEEGLKAGSKIAPKGSILLLTRGSGLFNGIPIARVEKDVAFNQDIKCLDSYGEVENEFIFYWLLSQKDYLMAKVGVTGIGAGKFDLDFLQKLMIPIPSERERKSIVGFASSISEKIRCNAKVNDNLYAQVKAIFSENFLDLDFLPDGWKTGNLLDIADYLNGLAMQKYRPKDGETGLPVLKIKELRQGICDASSELCSPSIKSEYIIHDGDIIFSWSGSLLVDIWCGGTCGLNQHLFKVTSNNYDKWFYYLWTAHHLDRFIAVAADKATTMGHIKREELEKVEVIIPSKCDYKRIGALIKPLFDLIISNRIEDRKLTALRNTLLPKIMSGEIDVCDIQL</sequence>
<proteinExistence type="inferred from homology"/>
<dbReference type="EMBL" id="JBBNIB010000155">
    <property type="protein sequence ID" value="MEQ2689039.1"/>
    <property type="molecule type" value="Genomic_DNA"/>
</dbReference>
<reference evidence="5 6" key="1">
    <citation type="submission" date="2024-04" db="EMBL/GenBank/DDBJ databases">
        <title>Human intestinal bacterial collection.</title>
        <authorList>
            <person name="Pauvert C."/>
            <person name="Hitch T.C.A."/>
            <person name="Clavel T."/>
        </authorList>
    </citation>
    <scope>NUCLEOTIDE SEQUENCE [LARGE SCALE GENOMIC DNA]</scope>
    <source>
        <strain evidence="5 6">CLA-AA-H236</strain>
    </source>
</reference>
<dbReference type="EC" id="3.1.21.-" evidence="5"/>
<dbReference type="InterPro" id="IPR000055">
    <property type="entry name" value="Restrct_endonuc_typeI_TRD"/>
</dbReference>
<protein>
    <submittedName>
        <fullName evidence="5">Restriction endonuclease subunit S</fullName>
        <ecNumber evidence="5">3.1.21.-</ecNumber>
    </submittedName>
</protein>
<keyword evidence="3" id="KW-0238">DNA-binding</keyword>
<dbReference type="RefSeq" id="WP_227624487.1">
    <property type="nucleotide sequence ID" value="NZ_JBBNIB010000155.1"/>
</dbReference>
<evidence type="ECO:0000256" key="1">
    <source>
        <dbReference type="ARBA" id="ARBA00010923"/>
    </source>
</evidence>